<proteinExistence type="predicted"/>
<protein>
    <submittedName>
        <fullName evidence="1">Uncharacterized protein</fullName>
    </submittedName>
</protein>
<name>A0A164KZB5_9CRUS</name>
<dbReference type="AlphaFoldDB" id="A0A164KZB5"/>
<sequence>MFCCVLDATKSSHETRQNGVEDLWLDDKGNICVLRTAHQLLLFNNQTQMPLDAKHLTIYLELGYTASFIAKLTGVHVKKVRRMMACHGMSCRNYTDISDSKLNNLVREIVQLDRG</sequence>
<evidence type="ECO:0000313" key="1">
    <source>
        <dbReference type="EMBL" id="KZS03662.1"/>
    </source>
</evidence>
<comment type="caution">
    <text evidence="1">The sequence shown here is derived from an EMBL/GenBank/DDBJ whole genome shotgun (WGS) entry which is preliminary data.</text>
</comment>
<dbReference type="OrthoDB" id="10459849at2759"/>
<dbReference type="EMBL" id="LRGB01003231">
    <property type="protein sequence ID" value="KZS03662.1"/>
    <property type="molecule type" value="Genomic_DNA"/>
</dbReference>
<gene>
    <name evidence="1" type="ORF">APZ42_033567</name>
</gene>
<accession>A0A164KZB5</accession>
<evidence type="ECO:0000313" key="2">
    <source>
        <dbReference type="Proteomes" id="UP000076858"/>
    </source>
</evidence>
<organism evidence="1 2">
    <name type="scientific">Daphnia magna</name>
    <dbReference type="NCBI Taxonomy" id="35525"/>
    <lineage>
        <taxon>Eukaryota</taxon>
        <taxon>Metazoa</taxon>
        <taxon>Ecdysozoa</taxon>
        <taxon>Arthropoda</taxon>
        <taxon>Crustacea</taxon>
        <taxon>Branchiopoda</taxon>
        <taxon>Diplostraca</taxon>
        <taxon>Cladocera</taxon>
        <taxon>Anomopoda</taxon>
        <taxon>Daphniidae</taxon>
        <taxon>Daphnia</taxon>
    </lineage>
</organism>
<dbReference type="Proteomes" id="UP000076858">
    <property type="component" value="Unassembled WGS sequence"/>
</dbReference>
<reference evidence="1 2" key="1">
    <citation type="submission" date="2016-03" db="EMBL/GenBank/DDBJ databases">
        <title>EvidentialGene: Evidence-directed Construction of Genes on Genomes.</title>
        <authorList>
            <person name="Gilbert D.G."/>
            <person name="Choi J.-H."/>
            <person name="Mockaitis K."/>
            <person name="Colbourne J."/>
            <person name="Pfrender M."/>
        </authorList>
    </citation>
    <scope>NUCLEOTIDE SEQUENCE [LARGE SCALE GENOMIC DNA]</scope>
    <source>
        <strain evidence="1 2">Xinb3</strain>
        <tissue evidence="1">Complete organism</tissue>
    </source>
</reference>
<keyword evidence="2" id="KW-1185">Reference proteome</keyword>